<feature type="domain" description="Protein kinase" evidence="8">
    <location>
        <begin position="9"/>
        <end position="270"/>
    </location>
</feature>
<feature type="transmembrane region" description="Helical" evidence="7">
    <location>
        <begin position="512"/>
        <end position="532"/>
    </location>
</feature>
<keyword evidence="3 9" id="KW-0418">Kinase</keyword>
<keyword evidence="1" id="KW-0808">Transferase</keyword>
<accession>A0A212U5X7</accession>
<dbReference type="Proteomes" id="UP000198122">
    <property type="component" value="Unassembled WGS sequence"/>
</dbReference>
<feature type="compositionally biased region" description="Basic and acidic residues" evidence="6">
    <location>
        <begin position="398"/>
        <end position="416"/>
    </location>
</feature>
<evidence type="ECO:0000256" key="3">
    <source>
        <dbReference type="ARBA" id="ARBA00022777"/>
    </source>
</evidence>
<keyword evidence="7" id="KW-0812">Transmembrane</keyword>
<feature type="binding site" evidence="5">
    <location>
        <position position="37"/>
    </location>
    <ligand>
        <name>ATP</name>
        <dbReference type="ChEBI" id="CHEBI:30616"/>
    </ligand>
</feature>
<dbReference type="InterPro" id="IPR000719">
    <property type="entry name" value="Prot_kinase_dom"/>
</dbReference>
<evidence type="ECO:0000256" key="4">
    <source>
        <dbReference type="ARBA" id="ARBA00022840"/>
    </source>
</evidence>
<dbReference type="AlphaFoldDB" id="A0A212U5X7"/>
<dbReference type="GO" id="GO:0004674">
    <property type="term" value="F:protein serine/threonine kinase activity"/>
    <property type="evidence" value="ECO:0007669"/>
    <property type="project" value="UniProtKB-KW"/>
</dbReference>
<reference evidence="9 10" key="1">
    <citation type="submission" date="2017-06" db="EMBL/GenBank/DDBJ databases">
        <authorList>
            <person name="Kim H.J."/>
            <person name="Triplett B.A."/>
        </authorList>
    </citation>
    <scope>NUCLEOTIDE SEQUENCE [LARGE SCALE GENOMIC DNA]</scope>
    <source>
        <strain evidence="9 10">DSM 22179</strain>
    </source>
</reference>
<dbReference type="InterPro" id="IPR011009">
    <property type="entry name" value="Kinase-like_dom_sf"/>
</dbReference>
<keyword evidence="7" id="KW-0472">Membrane</keyword>
<evidence type="ECO:0000313" key="10">
    <source>
        <dbReference type="Proteomes" id="UP000198122"/>
    </source>
</evidence>
<keyword evidence="2 5" id="KW-0547">Nucleotide-binding</keyword>
<dbReference type="PROSITE" id="PS00108">
    <property type="entry name" value="PROTEIN_KINASE_ST"/>
    <property type="match status" value="1"/>
</dbReference>
<evidence type="ECO:0000256" key="6">
    <source>
        <dbReference type="SAM" id="MobiDB-lite"/>
    </source>
</evidence>
<dbReference type="SUPFAM" id="SSF56112">
    <property type="entry name" value="Protein kinase-like (PK-like)"/>
    <property type="match status" value="1"/>
</dbReference>
<evidence type="ECO:0000256" key="5">
    <source>
        <dbReference type="PROSITE-ProRule" id="PRU10141"/>
    </source>
</evidence>
<evidence type="ECO:0000313" key="9">
    <source>
        <dbReference type="EMBL" id="SNC73596.1"/>
    </source>
</evidence>
<dbReference type="Gene3D" id="1.10.510.10">
    <property type="entry name" value="Transferase(Phosphotransferase) domain 1"/>
    <property type="match status" value="1"/>
</dbReference>
<dbReference type="Pfam" id="PF00069">
    <property type="entry name" value="Pkinase"/>
    <property type="match status" value="1"/>
</dbReference>
<dbReference type="PROSITE" id="PS00107">
    <property type="entry name" value="PROTEIN_KINASE_ATP"/>
    <property type="match status" value="1"/>
</dbReference>
<dbReference type="EMBL" id="FYEZ01000003">
    <property type="protein sequence ID" value="SNC73596.1"/>
    <property type="molecule type" value="Genomic_DNA"/>
</dbReference>
<feature type="compositionally biased region" description="Pro residues" evidence="6">
    <location>
        <begin position="367"/>
        <end position="385"/>
    </location>
</feature>
<feature type="transmembrane region" description="Helical" evidence="7">
    <location>
        <begin position="544"/>
        <end position="562"/>
    </location>
</feature>
<dbReference type="GO" id="GO:0005524">
    <property type="term" value="F:ATP binding"/>
    <property type="evidence" value="ECO:0007669"/>
    <property type="project" value="UniProtKB-UniRule"/>
</dbReference>
<feature type="transmembrane region" description="Helical" evidence="7">
    <location>
        <begin position="582"/>
        <end position="601"/>
    </location>
</feature>
<dbReference type="CDD" id="cd14014">
    <property type="entry name" value="STKc_PknB_like"/>
    <property type="match status" value="1"/>
</dbReference>
<organism evidence="9 10">
    <name type="scientific">Kytococcus aerolatus</name>
    <dbReference type="NCBI Taxonomy" id="592308"/>
    <lineage>
        <taxon>Bacteria</taxon>
        <taxon>Bacillati</taxon>
        <taxon>Actinomycetota</taxon>
        <taxon>Actinomycetes</taxon>
        <taxon>Micrococcales</taxon>
        <taxon>Kytococcaceae</taxon>
        <taxon>Kytococcus</taxon>
    </lineage>
</organism>
<keyword evidence="10" id="KW-1185">Reference proteome</keyword>
<evidence type="ECO:0000256" key="1">
    <source>
        <dbReference type="ARBA" id="ARBA00022679"/>
    </source>
</evidence>
<dbReference type="InterPro" id="IPR017441">
    <property type="entry name" value="Protein_kinase_ATP_BS"/>
</dbReference>
<evidence type="ECO:0000256" key="2">
    <source>
        <dbReference type="ARBA" id="ARBA00022741"/>
    </source>
</evidence>
<keyword evidence="4 5" id="KW-0067">ATP-binding</keyword>
<sequence>MELTQVGPYRLGQRLGHGGMGAVYRAQDESGRVVAVKVLHPHIALDRSSRERLEREVDTLGRVRHPHVASFLDADIEGPHPYIVTEFVPGMPLDDHVATHGPLRGEELDRFVAGAGEALEAIHATGVVHRDLKPGNVMVDPELGPVIIDFGIAHIGDESRLTATGLVMGTPGYLAPELIEGGQPTRATDWWGLGAVTAYAATGRNPYGGGASEVVLMRIRQGQHDLRAVPERWQPLVEACLAVEPSARPAAAVVREVAAQGGGDLPEPERRRTAALPEATRPLPVRGSAPGDATVPVAEATQPVRRDSTRRISRRALSQGEAPPVEAGLLTPPPQHRENPAGTLRPPEEPSTRDIPPERREYRPAVPAQPPGPPRPSAPTGPHGPVPRQHVGPPPPSARDERAARRAAREHAASLRLHPYDPRTRLRRHPWVVASGVLLLVVAATWAPLGVLLVAAGWSILARWVDHAALAHLRRLQSWGRRRGDGWRIGLLSPWHLLTAVLRAVLGWIAPVVLGAATVVGVNLVLGQDLLLQARGDGGGVDSALALGAGALVLLVALWIGIDCAGLRRGTHLSLSVSLRTSWAGPVLVLLNLAVAAALLFSQLQRDFPDVLWPLA</sequence>
<dbReference type="Gene3D" id="3.30.200.20">
    <property type="entry name" value="Phosphorylase Kinase, domain 1"/>
    <property type="match status" value="1"/>
</dbReference>
<feature type="compositionally biased region" description="Basic and acidic residues" evidence="6">
    <location>
        <begin position="346"/>
        <end position="363"/>
    </location>
</feature>
<dbReference type="PANTHER" id="PTHR43289">
    <property type="entry name" value="MITOGEN-ACTIVATED PROTEIN KINASE KINASE KINASE 20-RELATED"/>
    <property type="match status" value="1"/>
</dbReference>
<dbReference type="PANTHER" id="PTHR43289:SF34">
    <property type="entry name" value="SERINE_THREONINE-PROTEIN KINASE YBDM-RELATED"/>
    <property type="match status" value="1"/>
</dbReference>
<keyword evidence="7" id="KW-1133">Transmembrane helix</keyword>
<name>A0A212U5X7_9MICO</name>
<feature type="transmembrane region" description="Helical" evidence="7">
    <location>
        <begin position="432"/>
        <end position="465"/>
    </location>
</feature>
<dbReference type="PROSITE" id="PS50011">
    <property type="entry name" value="PROTEIN_KINASE_DOM"/>
    <property type="match status" value="1"/>
</dbReference>
<dbReference type="InterPro" id="IPR008271">
    <property type="entry name" value="Ser/Thr_kinase_AS"/>
</dbReference>
<dbReference type="SMART" id="SM00220">
    <property type="entry name" value="S_TKc"/>
    <property type="match status" value="1"/>
</dbReference>
<dbReference type="RefSeq" id="WP_088819016.1">
    <property type="nucleotide sequence ID" value="NZ_FYEZ01000003.1"/>
</dbReference>
<dbReference type="OrthoDB" id="9762169at2"/>
<gene>
    <name evidence="9" type="ORF">SAMN05445756_2045</name>
</gene>
<evidence type="ECO:0000259" key="8">
    <source>
        <dbReference type="PROSITE" id="PS50011"/>
    </source>
</evidence>
<evidence type="ECO:0000256" key="7">
    <source>
        <dbReference type="SAM" id="Phobius"/>
    </source>
</evidence>
<feature type="region of interest" description="Disordered" evidence="6">
    <location>
        <begin position="259"/>
        <end position="416"/>
    </location>
</feature>
<proteinExistence type="predicted"/>
<protein>
    <submittedName>
        <fullName evidence="9">Serine/threonine protein kinase</fullName>
    </submittedName>
</protein>
<keyword evidence="9" id="KW-0723">Serine/threonine-protein kinase</keyword>